<dbReference type="OrthoDB" id="6270916at2759"/>
<evidence type="ECO:0000313" key="1">
    <source>
        <dbReference type="EMBL" id="KAB7495113.1"/>
    </source>
</evidence>
<dbReference type="EMBL" id="SEYY01023062">
    <property type="protein sequence ID" value="KAB7495113.1"/>
    <property type="molecule type" value="Genomic_DNA"/>
</dbReference>
<reference evidence="1 2" key="1">
    <citation type="journal article" date="2019" name="PLoS Biol.">
        <title>Sex chromosomes control vertical transmission of feminizing Wolbachia symbionts in an isopod.</title>
        <authorList>
            <person name="Becking T."/>
            <person name="Chebbi M.A."/>
            <person name="Giraud I."/>
            <person name="Moumen B."/>
            <person name="Laverre T."/>
            <person name="Caubet Y."/>
            <person name="Peccoud J."/>
            <person name="Gilbert C."/>
            <person name="Cordaux R."/>
        </authorList>
    </citation>
    <scope>NUCLEOTIDE SEQUENCE [LARGE SCALE GENOMIC DNA]</scope>
    <source>
        <strain evidence="1">ANa2</strain>
        <tissue evidence="1">Whole body excluding digestive tract and cuticle</tissue>
    </source>
</reference>
<protein>
    <submittedName>
        <fullName evidence="1">Uncharacterized protein</fullName>
    </submittedName>
</protein>
<sequence length="66" mass="7313">MSSRNLNLNSQKCLPTENLGHIIGNLAVYMECASQDGSVGLSSVLISLFDTFLRKVLSERYVHTKL</sequence>
<accession>A0A5N5SM51</accession>
<name>A0A5N5SM51_9CRUS</name>
<evidence type="ECO:0000313" key="2">
    <source>
        <dbReference type="Proteomes" id="UP000326759"/>
    </source>
</evidence>
<dbReference type="Proteomes" id="UP000326759">
    <property type="component" value="Unassembled WGS sequence"/>
</dbReference>
<organism evidence="1 2">
    <name type="scientific">Armadillidium nasatum</name>
    <dbReference type="NCBI Taxonomy" id="96803"/>
    <lineage>
        <taxon>Eukaryota</taxon>
        <taxon>Metazoa</taxon>
        <taxon>Ecdysozoa</taxon>
        <taxon>Arthropoda</taxon>
        <taxon>Crustacea</taxon>
        <taxon>Multicrustacea</taxon>
        <taxon>Malacostraca</taxon>
        <taxon>Eumalacostraca</taxon>
        <taxon>Peracarida</taxon>
        <taxon>Isopoda</taxon>
        <taxon>Oniscidea</taxon>
        <taxon>Crinocheta</taxon>
        <taxon>Armadillidiidae</taxon>
        <taxon>Armadillidium</taxon>
    </lineage>
</organism>
<gene>
    <name evidence="1" type="ORF">Anas_08541</name>
</gene>
<comment type="caution">
    <text evidence="1">The sequence shown here is derived from an EMBL/GenBank/DDBJ whole genome shotgun (WGS) entry which is preliminary data.</text>
</comment>
<dbReference type="AlphaFoldDB" id="A0A5N5SM51"/>
<proteinExistence type="predicted"/>
<keyword evidence="2" id="KW-1185">Reference proteome</keyword>